<evidence type="ECO:0000256" key="4">
    <source>
        <dbReference type="ARBA" id="ARBA00022980"/>
    </source>
</evidence>
<dbReference type="InterPro" id="IPR013810">
    <property type="entry name" value="Ribosomal_uS5_N"/>
</dbReference>
<dbReference type="PROSITE" id="PS00585">
    <property type="entry name" value="RIBOSOMAL_S5"/>
    <property type="match status" value="1"/>
</dbReference>
<dbReference type="InterPro" id="IPR005712">
    <property type="entry name" value="Ribosomal_uS5_bac-type"/>
</dbReference>
<dbReference type="GO" id="GO:0019843">
    <property type="term" value="F:rRNA binding"/>
    <property type="evidence" value="ECO:0007669"/>
    <property type="project" value="UniProtKB-UniRule"/>
</dbReference>
<reference evidence="10" key="1">
    <citation type="journal article" date="2015" name="ISME J.">
        <title>Aquifer environment selects for microbial species cohorts in sediment and groundwater.</title>
        <authorList>
            <person name="Hug L.A."/>
            <person name="Thomas B.C."/>
            <person name="Brown C.T."/>
            <person name="Frischkorn K.R."/>
            <person name="Williams K.H."/>
            <person name="Tringe S.G."/>
            <person name="Banfield J.F."/>
        </authorList>
    </citation>
    <scope>NUCLEOTIDE SEQUENCE</scope>
</reference>
<keyword evidence="2 7" id="KW-0699">rRNA-binding</keyword>
<dbReference type="InterPro" id="IPR020568">
    <property type="entry name" value="Ribosomal_Su5_D2-typ_SF"/>
</dbReference>
<name>A0A0H4TQN8_9BACT</name>
<sequence>MAEAKIDPSVLELNDRVVSINRVAKVVKGGRRFSFTALVVVGDGRGHVGVGLGKAHEVPEAIRKAVEHAKKDLIFVPLRETTIPCEITGHFGAGRVFLKPAVPGTGVIAGGAVRPVLEAAGVQDILTKTLGSNNPHNVLKATIDALRRIKRLQDLHAVRRRGDGVGAEETVGGKQEA</sequence>
<dbReference type="GO" id="GO:0015935">
    <property type="term" value="C:small ribosomal subunit"/>
    <property type="evidence" value="ECO:0007669"/>
    <property type="project" value="InterPro"/>
</dbReference>
<dbReference type="GO" id="GO:0042254">
    <property type="term" value="P:ribosome biogenesis"/>
    <property type="evidence" value="ECO:0007669"/>
    <property type="project" value="UniProtKB-ARBA"/>
</dbReference>
<dbReference type="Gene3D" id="3.30.230.10">
    <property type="match status" value="1"/>
</dbReference>
<dbReference type="PROSITE" id="PS50881">
    <property type="entry name" value="S5_DSRBD"/>
    <property type="match status" value="1"/>
</dbReference>
<evidence type="ECO:0000256" key="7">
    <source>
        <dbReference type="HAMAP-Rule" id="MF_01307"/>
    </source>
</evidence>
<keyword evidence="4 7" id="KW-0689">Ribosomal protein</keyword>
<comment type="function">
    <text evidence="7">With S4 and S12 plays an important role in translational accuracy.</text>
</comment>
<gene>
    <name evidence="7 10" type="primary">rpsE</name>
</gene>
<protein>
    <recommendedName>
        <fullName evidence="6 7">Small ribosomal subunit protein uS5</fullName>
    </recommendedName>
</protein>
<dbReference type="PANTHER" id="PTHR48277:SF1">
    <property type="entry name" value="MITOCHONDRIAL RIBOSOMAL PROTEIN S5"/>
    <property type="match status" value="1"/>
</dbReference>
<dbReference type="GO" id="GO:0006412">
    <property type="term" value="P:translation"/>
    <property type="evidence" value="ECO:0007669"/>
    <property type="project" value="UniProtKB-UniRule"/>
</dbReference>
<proteinExistence type="inferred from homology"/>
<dbReference type="GO" id="GO:0003735">
    <property type="term" value="F:structural constituent of ribosome"/>
    <property type="evidence" value="ECO:0007669"/>
    <property type="project" value="UniProtKB-UniRule"/>
</dbReference>
<comment type="similarity">
    <text evidence="1 7 8">Belongs to the universal ribosomal protein uS5 family.</text>
</comment>
<dbReference type="Gene3D" id="3.30.160.20">
    <property type="match status" value="1"/>
</dbReference>
<evidence type="ECO:0000259" key="9">
    <source>
        <dbReference type="PROSITE" id="PS50881"/>
    </source>
</evidence>
<dbReference type="SUPFAM" id="SSF54211">
    <property type="entry name" value="Ribosomal protein S5 domain 2-like"/>
    <property type="match status" value="1"/>
</dbReference>
<evidence type="ECO:0000256" key="8">
    <source>
        <dbReference type="RuleBase" id="RU003823"/>
    </source>
</evidence>
<dbReference type="AlphaFoldDB" id="A0A0H4TQN8"/>
<organism evidence="10">
    <name type="scientific">uncultured bacterium Rifle_16ft_4_minimus_37862</name>
    <dbReference type="NCBI Taxonomy" id="1665157"/>
    <lineage>
        <taxon>Bacteria</taxon>
        <taxon>environmental samples</taxon>
    </lineage>
</organism>
<dbReference type="Pfam" id="PF03719">
    <property type="entry name" value="Ribosomal_S5_C"/>
    <property type="match status" value="1"/>
</dbReference>
<evidence type="ECO:0000256" key="3">
    <source>
        <dbReference type="ARBA" id="ARBA00022884"/>
    </source>
</evidence>
<evidence type="ECO:0000256" key="1">
    <source>
        <dbReference type="ARBA" id="ARBA00008945"/>
    </source>
</evidence>
<dbReference type="FunFam" id="3.30.160.20:FF:000001">
    <property type="entry name" value="30S ribosomal protein S5"/>
    <property type="match status" value="1"/>
</dbReference>
<keyword evidence="5 7" id="KW-0687">Ribonucleoprotein</keyword>
<keyword evidence="3 7" id="KW-0694">RNA-binding</keyword>
<dbReference type="FunFam" id="3.30.230.10:FF:000002">
    <property type="entry name" value="30S ribosomal protein S5"/>
    <property type="match status" value="1"/>
</dbReference>
<dbReference type="InterPro" id="IPR014721">
    <property type="entry name" value="Ribsml_uS5_D2-typ_fold_subgr"/>
</dbReference>
<evidence type="ECO:0000256" key="2">
    <source>
        <dbReference type="ARBA" id="ARBA00022730"/>
    </source>
</evidence>
<dbReference type="InterPro" id="IPR000851">
    <property type="entry name" value="Ribosomal_uS5"/>
</dbReference>
<accession>A0A0H4TQN8</accession>
<dbReference type="HAMAP" id="MF_01307_B">
    <property type="entry name" value="Ribosomal_uS5_B"/>
    <property type="match status" value="1"/>
</dbReference>
<dbReference type="SUPFAM" id="SSF54768">
    <property type="entry name" value="dsRNA-binding domain-like"/>
    <property type="match status" value="1"/>
</dbReference>
<comment type="function">
    <text evidence="7">Located at the back of the 30S subunit body where it stabilizes the conformation of the head with respect to the body.</text>
</comment>
<evidence type="ECO:0000256" key="5">
    <source>
        <dbReference type="ARBA" id="ARBA00023274"/>
    </source>
</evidence>
<evidence type="ECO:0000256" key="6">
    <source>
        <dbReference type="ARBA" id="ARBA00035255"/>
    </source>
</evidence>
<dbReference type="NCBIfam" id="TIGR01021">
    <property type="entry name" value="rpsE_bact"/>
    <property type="match status" value="1"/>
</dbReference>
<comment type="domain">
    <text evidence="7">The N-terminal domain interacts with the head of the 30S subunit; the C-terminal domain interacts with the body and contacts protein S4. The interaction surface between S4 and S5 is involved in control of translational fidelity.</text>
</comment>
<dbReference type="EMBL" id="KT007007">
    <property type="protein sequence ID" value="AKQ03089.1"/>
    <property type="molecule type" value="Genomic_DNA"/>
</dbReference>
<evidence type="ECO:0000313" key="10">
    <source>
        <dbReference type="EMBL" id="AKQ03089.1"/>
    </source>
</evidence>
<feature type="domain" description="S5 DRBM" evidence="9">
    <location>
        <begin position="13"/>
        <end position="76"/>
    </location>
</feature>
<dbReference type="InterPro" id="IPR018192">
    <property type="entry name" value="Ribosomal_uS5_N_CS"/>
</dbReference>
<dbReference type="Pfam" id="PF00333">
    <property type="entry name" value="Ribosomal_S5"/>
    <property type="match status" value="1"/>
</dbReference>
<dbReference type="PANTHER" id="PTHR48277">
    <property type="entry name" value="MITOCHONDRIAL RIBOSOMAL PROTEIN S5"/>
    <property type="match status" value="1"/>
</dbReference>
<comment type="subunit">
    <text evidence="7">Part of the 30S ribosomal subunit. Contacts proteins S4 and S8.</text>
</comment>
<dbReference type="GO" id="GO:0005737">
    <property type="term" value="C:cytoplasm"/>
    <property type="evidence" value="ECO:0007669"/>
    <property type="project" value="UniProtKB-ARBA"/>
</dbReference>
<dbReference type="InterPro" id="IPR005324">
    <property type="entry name" value="Ribosomal_uS5_C"/>
</dbReference>